<dbReference type="PANTHER" id="PTHR11081">
    <property type="entry name" value="FLAP ENDONUCLEASE FAMILY MEMBER"/>
    <property type="match status" value="1"/>
</dbReference>
<keyword evidence="3" id="KW-0540">Nuclease</keyword>
<dbReference type="InterPro" id="IPR037315">
    <property type="entry name" value="EXO1_H3TH"/>
</dbReference>
<feature type="region of interest" description="Disordered" evidence="11">
    <location>
        <begin position="757"/>
        <end position="846"/>
    </location>
</feature>
<evidence type="ECO:0000313" key="15">
    <source>
        <dbReference type="Proteomes" id="UP001497392"/>
    </source>
</evidence>
<keyword evidence="15" id="KW-1185">Reference proteome</keyword>
<feature type="region of interest" description="Disordered" evidence="11">
    <location>
        <begin position="1048"/>
        <end position="1105"/>
    </location>
</feature>
<feature type="domain" description="XPG N-terminal" evidence="13">
    <location>
        <begin position="1"/>
        <end position="160"/>
    </location>
</feature>
<evidence type="ECO:0000256" key="4">
    <source>
        <dbReference type="ARBA" id="ARBA00022763"/>
    </source>
</evidence>
<feature type="compositionally biased region" description="Low complexity" evidence="11">
    <location>
        <begin position="1174"/>
        <end position="1185"/>
    </location>
</feature>
<dbReference type="InterPro" id="IPR006086">
    <property type="entry name" value="XPG-I_dom"/>
</dbReference>
<feature type="region of interest" description="Disordered" evidence="11">
    <location>
        <begin position="378"/>
        <end position="439"/>
    </location>
</feature>
<dbReference type="EMBL" id="CAXHTA020000010">
    <property type="protein sequence ID" value="CAL5224158.1"/>
    <property type="molecule type" value="Genomic_DNA"/>
</dbReference>
<evidence type="ECO:0000256" key="1">
    <source>
        <dbReference type="ARBA" id="ARBA00004123"/>
    </source>
</evidence>
<feature type="compositionally biased region" description="Basic and acidic residues" evidence="11">
    <location>
        <begin position="832"/>
        <end position="846"/>
    </location>
</feature>
<feature type="compositionally biased region" description="Polar residues" evidence="11">
    <location>
        <begin position="900"/>
        <end position="913"/>
    </location>
</feature>
<feature type="region of interest" description="Disordered" evidence="11">
    <location>
        <begin position="863"/>
        <end position="917"/>
    </location>
</feature>
<accession>A0ABP1G135</accession>
<name>A0ABP1G135_9CHLO</name>
<evidence type="ECO:0000256" key="2">
    <source>
        <dbReference type="ARBA" id="ARBA00010563"/>
    </source>
</evidence>
<evidence type="ECO:0000259" key="13">
    <source>
        <dbReference type="SMART" id="SM00485"/>
    </source>
</evidence>
<dbReference type="InterPro" id="IPR029060">
    <property type="entry name" value="PIN-like_dom_sf"/>
</dbReference>
<feature type="region of interest" description="Disordered" evidence="11">
    <location>
        <begin position="480"/>
        <end position="513"/>
    </location>
</feature>
<dbReference type="InterPro" id="IPR006085">
    <property type="entry name" value="XPG_DNA_repair_N"/>
</dbReference>
<dbReference type="PRINTS" id="PR00853">
    <property type="entry name" value="XPGRADSUPER"/>
</dbReference>
<keyword evidence="7" id="KW-0267">Excision nuclease</keyword>
<evidence type="ECO:0000313" key="14">
    <source>
        <dbReference type="EMBL" id="CAL5224158.1"/>
    </source>
</evidence>
<keyword evidence="8" id="KW-0238">DNA-binding</keyword>
<keyword evidence="4" id="KW-0227">DNA damage</keyword>
<evidence type="ECO:0000256" key="5">
    <source>
        <dbReference type="ARBA" id="ARBA00022801"/>
    </source>
</evidence>
<dbReference type="Gene3D" id="3.40.50.1010">
    <property type="entry name" value="5'-nuclease"/>
    <property type="match status" value="2"/>
</dbReference>
<evidence type="ECO:0000256" key="7">
    <source>
        <dbReference type="ARBA" id="ARBA00022881"/>
    </source>
</evidence>
<feature type="region of interest" description="Disordered" evidence="11">
    <location>
        <begin position="974"/>
        <end position="994"/>
    </location>
</feature>
<dbReference type="PANTHER" id="PTHR11081:SF65">
    <property type="entry name" value="DNA DAMAGE-INDUCIBLE PROTEIN DIN7-RELATED"/>
    <property type="match status" value="1"/>
</dbReference>
<evidence type="ECO:0000256" key="8">
    <source>
        <dbReference type="ARBA" id="ARBA00023125"/>
    </source>
</evidence>
<dbReference type="SUPFAM" id="SSF88723">
    <property type="entry name" value="PIN domain-like"/>
    <property type="match status" value="1"/>
</dbReference>
<dbReference type="Proteomes" id="UP001497392">
    <property type="component" value="Unassembled WGS sequence"/>
</dbReference>
<keyword evidence="10" id="KW-0539">Nucleus</keyword>
<keyword evidence="6" id="KW-0269">Exonuclease</keyword>
<dbReference type="InterPro" id="IPR006084">
    <property type="entry name" value="XPG/Rad2"/>
</dbReference>
<evidence type="ECO:0000259" key="12">
    <source>
        <dbReference type="SMART" id="SM00484"/>
    </source>
</evidence>
<dbReference type="InterPro" id="IPR044752">
    <property type="entry name" value="PIN-like_EXO1"/>
</dbReference>
<gene>
    <name evidence="14" type="primary">g6795</name>
    <name evidence="14" type="ORF">VP750_LOCUS5817</name>
</gene>
<dbReference type="CDD" id="cd09908">
    <property type="entry name" value="H3TH_EXO1"/>
    <property type="match status" value="1"/>
</dbReference>
<organism evidence="14 15">
    <name type="scientific">Coccomyxa viridis</name>
    <dbReference type="NCBI Taxonomy" id="1274662"/>
    <lineage>
        <taxon>Eukaryota</taxon>
        <taxon>Viridiplantae</taxon>
        <taxon>Chlorophyta</taxon>
        <taxon>core chlorophytes</taxon>
        <taxon>Trebouxiophyceae</taxon>
        <taxon>Trebouxiophyceae incertae sedis</taxon>
        <taxon>Coccomyxaceae</taxon>
        <taxon>Coccomyxa</taxon>
    </lineage>
</organism>
<keyword evidence="9" id="KW-0234">DNA repair</keyword>
<evidence type="ECO:0000256" key="9">
    <source>
        <dbReference type="ARBA" id="ARBA00023204"/>
    </source>
</evidence>
<evidence type="ECO:0000256" key="3">
    <source>
        <dbReference type="ARBA" id="ARBA00022722"/>
    </source>
</evidence>
<dbReference type="Pfam" id="PF00752">
    <property type="entry name" value="XPG_N"/>
    <property type="match status" value="1"/>
</dbReference>
<dbReference type="SMART" id="SM00485">
    <property type="entry name" value="XPGN"/>
    <property type="match status" value="1"/>
</dbReference>
<reference evidence="14 15" key="1">
    <citation type="submission" date="2024-06" db="EMBL/GenBank/DDBJ databases">
        <authorList>
            <person name="Kraege A."/>
            <person name="Thomma B."/>
        </authorList>
    </citation>
    <scope>NUCLEOTIDE SEQUENCE [LARGE SCALE GENOMIC DNA]</scope>
</reference>
<protein>
    <submittedName>
        <fullName evidence="14">G6795 protein</fullName>
    </submittedName>
</protein>
<dbReference type="SMART" id="SM00484">
    <property type="entry name" value="XPGI"/>
    <property type="match status" value="1"/>
</dbReference>
<feature type="compositionally biased region" description="Polar residues" evidence="11">
    <location>
        <begin position="499"/>
        <end position="512"/>
    </location>
</feature>
<proteinExistence type="inferred from homology"/>
<dbReference type="InterPro" id="IPR036279">
    <property type="entry name" value="5-3_exonuclease_C_sf"/>
</dbReference>
<dbReference type="CDD" id="cd09857">
    <property type="entry name" value="PIN_EXO1"/>
    <property type="match status" value="1"/>
</dbReference>
<evidence type="ECO:0000256" key="10">
    <source>
        <dbReference type="ARBA" id="ARBA00023242"/>
    </source>
</evidence>
<dbReference type="Gene3D" id="1.10.150.20">
    <property type="entry name" value="5' to 3' exonuclease, C-terminal subdomain"/>
    <property type="match status" value="1"/>
</dbReference>
<feature type="domain" description="XPG-I" evidence="12">
    <location>
        <begin position="99"/>
        <end position="163"/>
    </location>
</feature>
<feature type="region of interest" description="Disordered" evidence="11">
    <location>
        <begin position="1006"/>
        <end position="1028"/>
    </location>
</feature>
<evidence type="ECO:0000256" key="11">
    <source>
        <dbReference type="SAM" id="MobiDB-lite"/>
    </source>
</evidence>
<feature type="region of interest" description="Disordered" evidence="11">
    <location>
        <begin position="1141"/>
        <end position="1194"/>
    </location>
</feature>
<feature type="compositionally biased region" description="Polar residues" evidence="11">
    <location>
        <begin position="794"/>
        <end position="807"/>
    </location>
</feature>
<sequence length="1194" mass="127332">MGIQGLLPLLKSVTTPNVHVRKYEGQKVAVDAYGWLHKAAYSCSYELCEGIHTDRGRKENLEKARALWNSGNTGAAYECYQKAVDISPTTAKHFIEALKAEDVEFIVAPYEADAQMAYLALNGMVHAVITEDSDLLAYGCPHVLFKMDKTGVGQEICMARLPEARNPSFVGFSQDMFLEMCILAGCDFLKALSKIGIKKAHAHIRKFKTFVRVCKYLRFSGVPVPQEYEVGFQRALWTFRHQRVWCPVKQTMVHLMEIPPSGLADGVLVIAALPSKAEAELAFLGPLLPDDVAKSIAEGELDPISKTPFPALPPAGGHATDSCTYPLRGDALFNAGRAGKQKPAGPRKDITTQSNGIAQYFKRFPSCEAAKRGFAAPRMSGKNAAELDSPRSGSDAESEPAGTPRATSPDENEEVHETPAQRAALHGMSCSSQPEGRATDHEPFCLSRFACGAHQGGHISMPAKIGKEARSRPAFLAAASATPEALQPDQQDTDLRAEQQPSMQPEASSGTLDFTAPVQGREQSSAVQGRPWAQAFFLEERHVITEPLPPGAHEAALHASSEASLYRHRLLGEHHNSNSLSGMAEQQRLPPGGHVLEQLQQDSEGDLAAALNGTAAGTPLPSWQGNSRLHSLHLDPAGEVAAASDSAGIDMIPDTVQKQDAGFLDRAEVAHEIYSSSKKHTPALRRNFIPDSLDDSDFHLQPSSALKGLRDMRSEKGMPAMLSSSPEAPAWLRAEPVSGEQTSLLDHFFEGNDILADQDTRDTEPGSFSAADATRSPSRDAPDFSMPLSPALENVQSSAPAISTPRGQTRAGAHMLGSASKRRRSAVLSPCRPDETELHTDMDMHKAPGAPCSVLGLTTSPKLDSIINPPRRSPRQHASSFVVSSPVRDRRADTAIMSPSRMQSVPAQHQSSPGPGILGQLAEEQLEEEQALHRLVTPGKHNDELPAAPGSGRRLMQALLTEEAEQAAALDQLLSPKRPQAAAGTAPGSKSRASCGLGIEAAGASEPLLPHSTAGPTSGARPGSAGQLRSAASLLHTAGSGLLAAQSMEEHGQARAAPSGAQAEYDRMVQGDSTAQETCPEEDPGSDGAGEGESQEGEGEEGAFHSLRHVKRYAKEACRALDAAEAALDEAQARPRLSAALRSSKELQKPFAPPRARDQAASRKRGPPAHSKLGGAAKAGAAAAAPFEKFRCKT</sequence>
<keyword evidence="5" id="KW-0378">Hydrolase</keyword>
<comment type="caution">
    <text evidence="14">The sequence shown here is derived from an EMBL/GenBank/DDBJ whole genome shotgun (WGS) entry which is preliminary data.</text>
</comment>
<evidence type="ECO:0000256" key="6">
    <source>
        <dbReference type="ARBA" id="ARBA00022839"/>
    </source>
</evidence>
<comment type="subcellular location">
    <subcellularLocation>
        <location evidence="1">Nucleus</location>
    </subcellularLocation>
</comment>
<dbReference type="Pfam" id="PF00867">
    <property type="entry name" value="XPG_I"/>
    <property type="match status" value="1"/>
</dbReference>
<dbReference type="SUPFAM" id="SSF47807">
    <property type="entry name" value="5' to 3' exonuclease, C-terminal subdomain"/>
    <property type="match status" value="1"/>
</dbReference>
<comment type="similarity">
    <text evidence="2">Belongs to the XPG/RAD2 endonuclease family. EXO1 subfamily.</text>
</comment>